<dbReference type="InterPro" id="IPR036047">
    <property type="entry name" value="F-box-like_dom_sf"/>
</dbReference>
<name>D7UBL3_VITVI</name>
<keyword evidence="3" id="KW-1185">Reference proteome</keyword>
<dbReference type="InterPro" id="IPR001810">
    <property type="entry name" value="F-box_dom"/>
</dbReference>
<dbReference type="Pfam" id="PF03478">
    <property type="entry name" value="Beta-prop_KIB1-4"/>
    <property type="match status" value="1"/>
</dbReference>
<dbReference type="PANTHER" id="PTHR35546">
    <property type="entry name" value="F-BOX PROTEIN INTERACTION DOMAIN PROTEIN-RELATED"/>
    <property type="match status" value="1"/>
</dbReference>
<dbReference type="EMBL" id="FN596751">
    <property type="protein sequence ID" value="CBI40128.3"/>
    <property type="molecule type" value="Genomic_DNA"/>
</dbReference>
<sequence length="415" mass="46334">MPLYVYKSLINILTFPFAGFNFPMSTSSAEQVAGNGDLLTEIFLRTPVKPLLRFRSVSKRWLSLISDPHFCHRHARRSSASVPGVLLGLPNSNFDFISFDEKKASEPPLRSLDFIGDPLGVKVLQVCNGLLCCSTVRSLGTSRNYYICNLATRRFSVLPPPCSSGGRDTVFGINLAFDPSKSPYYSVICVRSCEVSISHYQIEIYSSGTGDWRLSGKPFRAPFDMVFYDGVFWNGAVHWISPSGASLYFGIDEGRIDTMPPPPPGPGGWGKRRIRHFGESGGHLHIIEIYGPRTTQFVVYEMERDYSNWGVRFSVDLDKVIAAFPEITQNYLDAHDLYYYAYNVLCLIRGGGNEEDFSLLLQIRGKIICYNIKDGSFKNVYDVAHGNPPALPPVKASSLIGCLEAYPYMETLTCV</sequence>
<dbReference type="HOGENOM" id="CLU_043734_0_0_1"/>
<dbReference type="AlphaFoldDB" id="D7UBL3"/>
<dbReference type="Proteomes" id="UP000009183">
    <property type="component" value="Chromosome 11"/>
</dbReference>
<evidence type="ECO:0000313" key="2">
    <source>
        <dbReference type="EMBL" id="CBI40128.3"/>
    </source>
</evidence>
<dbReference type="PaxDb" id="29760-VIT_11s0103g00210.t01"/>
<proteinExistence type="predicted"/>
<dbReference type="InterPro" id="IPR055290">
    <property type="entry name" value="At3g26010-like"/>
</dbReference>
<protein>
    <recommendedName>
        <fullName evidence="1">F-box domain-containing protein</fullName>
    </recommendedName>
</protein>
<evidence type="ECO:0000313" key="3">
    <source>
        <dbReference type="Proteomes" id="UP000009183"/>
    </source>
</evidence>
<evidence type="ECO:0000259" key="1">
    <source>
        <dbReference type="SMART" id="SM00256"/>
    </source>
</evidence>
<dbReference type="eggNOG" id="ENOG502QQSC">
    <property type="taxonomic scope" value="Eukaryota"/>
</dbReference>
<dbReference type="FunCoup" id="D7UBL3">
    <property type="interactions" value="1073"/>
</dbReference>
<dbReference type="Gene3D" id="1.20.1280.50">
    <property type="match status" value="1"/>
</dbReference>
<dbReference type="SUPFAM" id="SSF81383">
    <property type="entry name" value="F-box domain"/>
    <property type="match status" value="1"/>
</dbReference>
<dbReference type="SMART" id="SM00256">
    <property type="entry name" value="FBOX"/>
    <property type="match status" value="1"/>
</dbReference>
<dbReference type="PANTHER" id="PTHR35546:SF115">
    <property type="entry name" value="F-BOX DOMAIN-CONTAINING PROTEIN"/>
    <property type="match status" value="1"/>
</dbReference>
<dbReference type="CDD" id="cd22157">
    <property type="entry name" value="F-box_AtFBW1-like"/>
    <property type="match status" value="1"/>
</dbReference>
<dbReference type="InParanoid" id="D7UBL3"/>
<reference evidence="3" key="1">
    <citation type="journal article" date="2007" name="Nature">
        <title>The grapevine genome sequence suggests ancestral hexaploidization in major angiosperm phyla.</title>
        <authorList>
            <consortium name="The French-Italian Public Consortium for Grapevine Genome Characterization."/>
            <person name="Jaillon O."/>
            <person name="Aury J.-M."/>
            <person name="Noel B."/>
            <person name="Policriti A."/>
            <person name="Clepet C."/>
            <person name="Casagrande A."/>
            <person name="Choisne N."/>
            <person name="Aubourg S."/>
            <person name="Vitulo N."/>
            <person name="Jubin C."/>
            <person name="Vezzi A."/>
            <person name="Legeai F."/>
            <person name="Hugueney P."/>
            <person name="Dasilva C."/>
            <person name="Horner D."/>
            <person name="Mica E."/>
            <person name="Jublot D."/>
            <person name="Poulain J."/>
            <person name="Bruyere C."/>
            <person name="Billault A."/>
            <person name="Segurens B."/>
            <person name="Gouyvenoux M."/>
            <person name="Ugarte E."/>
            <person name="Cattonaro F."/>
            <person name="Anthouard V."/>
            <person name="Vico V."/>
            <person name="Del Fabbro C."/>
            <person name="Alaux M."/>
            <person name="Di Gaspero G."/>
            <person name="Dumas V."/>
            <person name="Felice N."/>
            <person name="Paillard S."/>
            <person name="Juman I."/>
            <person name="Moroldo M."/>
            <person name="Scalabrin S."/>
            <person name="Canaguier A."/>
            <person name="Le Clainche I."/>
            <person name="Malacrida G."/>
            <person name="Durand E."/>
            <person name="Pesole G."/>
            <person name="Laucou V."/>
            <person name="Chatelet P."/>
            <person name="Merdinoglu D."/>
            <person name="Delledonne M."/>
            <person name="Pezzotti M."/>
            <person name="Lecharny A."/>
            <person name="Scarpelli C."/>
            <person name="Artiguenave F."/>
            <person name="Pe M.E."/>
            <person name="Valle G."/>
            <person name="Morgante M."/>
            <person name="Caboche M."/>
            <person name="Adam-Blondon A.-F."/>
            <person name="Weissenbach J."/>
            <person name="Quetier F."/>
            <person name="Wincker P."/>
        </authorList>
    </citation>
    <scope>NUCLEOTIDE SEQUENCE [LARGE SCALE GENOMIC DNA]</scope>
    <source>
        <strain evidence="3">cv. Pinot noir / PN40024</strain>
    </source>
</reference>
<accession>D7UBL3</accession>
<dbReference type="KEGG" id="vvi:100248929"/>
<dbReference type="Pfam" id="PF00646">
    <property type="entry name" value="F-box"/>
    <property type="match status" value="1"/>
</dbReference>
<dbReference type="OMA" id="TRDIEYR"/>
<gene>
    <name evidence="2" type="ordered locus">VIT_11s0103g00210</name>
</gene>
<feature type="domain" description="F-box" evidence="1">
    <location>
        <begin position="34"/>
        <end position="74"/>
    </location>
</feature>
<dbReference type="InterPro" id="IPR005174">
    <property type="entry name" value="KIB1-4_b-propeller"/>
</dbReference>
<dbReference type="OrthoDB" id="605328at2759"/>
<organism evidence="2 3">
    <name type="scientific">Vitis vinifera</name>
    <name type="common">Grape</name>
    <dbReference type="NCBI Taxonomy" id="29760"/>
    <lineage>
        <taxon>Eukaryota</taxon>
        <taxon>Viridiplantae</taxon>
        <taxon>Streptophyta</taxon>
        <taxon>Embryophyta</taxon>
        <taxon>Tracheophyta</taxon>
        <taxon>Spermatophyta</taxon>
        <taxon>Magnoliopsida</taxon>
        <taxon>eudicotyledons</taxon>
        <taxon>Gunneridae</taxon>
        <taxon>Pentapetalae</taxon>
        <taxon>rosids</taxon>
        <taxon>Vitales</taxon>
        <taxon>Vitaceae</taxon>
        <taxon>Viteae</taxon>
        <taxon>Vitis</taxon>
    </lineage>
</organism>